<proteinExistence type="predicted"/>
<sequence>MFRVAGKGRQRNKVQKIEDVHGSNDRRQRTRSAGDRSADRIAEGGMRSREDALDSTYESERGLFQIV</sequence>
<feature type="compositionally biased region" description="Basic and acidic residues" evidence="1">
    <location>
        <begin position="15"/>
        <end position="52"/>
    </location>
</feature>
<name>A0A4V6A273_STECR</name>
<keyword evidence="3" id="KW-1185">Reference proteome</keyword>
<accession>A0A4V6A273</accession>
<dbReference type="AlphaFoldDB" id="A0A4V6A273"/>
<reference evidence="2 3" key="2">
    <citation type="journal article" date="2019" name="G3 (Bethesda)">
        <title>Hybrid Assembly of the Genome of the Entomopathogenic Nematode Steinernema carpocapsae Identifies the X-Chromosome.</title>
        <authorList>
            <person name="Serra L."/>
            <person name="Macchietto M."/>
            <person name="Macias-Munoz A."/>
            <person name="McGill C.J."/>
            <person name="Rodriguez I.M."/>
            <person name="Rodriguez B."/>
            <person name="Murad R."/>
            <person name="Mortazavi A."/>
        </authorList>
    </citation>
    <scope>NUCLEOTIDE SEQUENCE [LARGE SCALE GENOMIC DNA]</scope>
    <source>
        <strain evidence="2 3">ALL</strain>
    </source>
</reference>
<evidence type="ECO:0000256" key="1">
    <source>
        <dbReference type="SAM" id="MobiDB-lite"/>
    </source>
</evidence>
<dbReference type="Proteomes" id="UP000298663">
    <property type="component" value="Unassembled WGS sequence"/>
</dbReference>
<evidence type="ECO:0000313" key="3">
    <source>
        <dbReference type="Proteomes" id="UP000298663"/>
    </source>
</evidence>
<dbReference type="EMBL" id="AZBU02000005">
    <property type="protein sequence ID" value="TKR78055.1"/>
    <property type="molecule type" value="Genomic_DNA"/>
</dbReference>
<feature type="compositionally biased region" description="Basic residues" evidence="1">
    <location>
        <begin position="1"/>
        <end position="14"/>
    </location>
</feature>
<protein>
    <submittedName>
        <fullName evidence="2">Uncharacterized protein</fullName>
    </submittedName>
</protein>
<comment type="caution">
    <text evidence="2">The sequence shown here is derived from an EMBL/GenBank/DDBJ whole genome shotgun (WGS) entry which is preliminary data.</text>
</comment>
<evidence type="ECO:0000313" key="2">
    <source>
        <dbReference type="EMBL" id="TKR78055.1"/>
    </source>
</evidence>
<organism evidence="2 3">
    <name type="scientific">Steinernema carpocapsae</name>
    <name type="common">Entomopathogenic nematode</name>
    <dbReference type="NCBI Taxonomy" id="34508"/>
    <lineage>
        <taxon>Eukaryota</taxon>
        <taxon>Metazoa</taxon>
        <taxon>Ecdysozoa</taxon>
        <taxon>Nematoda</taxon>
        <taxon>Chromadorea</taxon>
        <taxon>Rhabditida</taxon>
        <taxon>Tylenchina</taxon>
        <taxon>Panagrolaimomorpha</taxon>
        <taxon>Strongyloidoidea</taxon>
        <taxon>Steinernematidae</taxon>
        <taxon>Steinernema</taxon>
    </lineage>
</organism>
<feature type="region of interest" description="Disordered" evidence="1">
    <location>
        <begin position="1"/>
        <end position="55"/>
    </location>
</feature>
<gene>
    <name evidence="2" type="ORF">L596_018924</name>
</gene>
<reference evidence="2 3" key="1">
    <citation type="journal article" date="2015" name="Genome Biol.">
        <title>Comparative genomics of Steinernema reveals deeply conserved gene regulatory networks.</title>
        <authorList>
            <person name="Dillman A.R."/>
            <person name="Macchietto M."/>
            <person name="Porter C.F."/>
            <person name="Rogers A."/>
            <person name="Williams B."/>
            <person name="Antoshechkin I."/>
            <person name="Lee M.M."/>
            <person name="Goodwin Z."/>
            <person name="Lu X."/>
            <person name="Lewis E.E."/>
            <person name="Goodrich-Blair H."/>
            <person name="Stock S.P."/>
            <person name="Adams B.J."/>
            <person name="Sternberg P.W."/>
            <person name="Mortazavi A."/>
        </authorList>
    </citation>
    <scope>NUCLEOTIDE SEQUENCE [LARGE SCALE GENOMIC DNA]</scope>
    <source>
        <strain evidence="2 3">ALL</strain>
    </source>
</reference>